<dbReference type="InterPro" id="IPR016187">
    <property type="entry name" value="CTDL_fold"/>
</dbReference>
<dbReference type="InterPro" id="IPR018378">
    <property type="entry name" value="C-type_lectin_CS"/>
</dbReference>
<gene>
    <name evidence="4" type="ORF">PoB_005507100</name>
</gene>
<reference evidence="4 5" key="1">
    <citation type="journal article" date="2021" name="Elife">
        <title>Chloroplast acquisition without the gene transfer in kleptoplastic sea slugs, Plakobranchus ocellatus.</title>
        <authorList>
            <person name="Maeda T."/>
            <person name="Takahashi S."/>
            <person name="Yoshida T."/>
            <person name="Shimamura S."/>
            <person name="Takaki Y."/>
            <person name="Nagai Y."/>
            <person name="Toyoda A."/>
            <person name="Suzuki Y."/>
            <person name="Arimoto A."/>
            <person name="Ishii H."/>
            <person name="Satoh N."/>
            <person name="Nishiyama T."/>
            <person name="Hasebe M."/>
            <person name="Maruyama T."/>
            <person name="Minagawa J."/>
            <person name="Obokata J."/>
            <person name="Shigenobu S."/>
        </authorList>
    </citation>
    <scope>NUCLEOTIDE SEQUENCE [LARGE SCALE GENOMIC DNA]</scope>
</reference>
<dbReference type="SMART" id="SM00034">
    <property type="entry name" value="CLECT"/>
    <property type="match status" value="1"/>
</dbReference>
<dbReference type="AlphaFoldDB" id="A0AAV4C781"/>
<evidence type="ECO:0000313" key="4">
    <source>
        <dbReference type="EMBL" id="GFO28566.1"/>
    </source>
</evidence>
<evidence type="ECO:0000313" key="5">
    <source>
        <dbReference type="Proteomes" id="UP000735302"/>
    </source>
</evidence>
<dbReference type="InterPro" id="IPR001304">
    <property type="entry name" value="C-type_lectin-like"/>
</dbReference>
<keyword evidence="1" id="KW-1015">Disulfide bond</keyword>
<accession>A0AAV4C781</accession>
<dbReference type="PANTHER" id="PTHR22803">
    <property type="entry name" value="MANNOSE, PHOSPHOLIPASE, LECTIN RECEPTOR RELATED"/>
    <property type="match status" value="1"/>
</dbReference>
<dbReference type="Gene3D" id="3.10.100.10">
    <property type="entry name" value="Mannose-Binding Protein A, subunit A"/>
    <property type="match status" value="1"/>
</dbReference>
<dbReference type="SUPFAM" id="SSF56436">
    <property type="entry name" value="C-type lectin-like"/>
    <property type="match status" value="1"/>
</dbReference>
<dbReference type="InterPro" id="IPR016186">
    <property type="entry name" value="C-type_lectin-like/link_sf"/>
</dbReference>
<dbReference type="EMBL" id="BLXT01006043">
    <property type="protein sequence ID" value="GFO28566.1"/>
    <property type="molecule type" value="Genomic_DNA"/>
</dbReference>
<sequence>MKSPLPILLLLGISMIGPVQGYVAYDSSPVHKGRRYFISTVREPFNLANANGRCKKLGGYLVQIDDRDELKYVVGLMISAKGYGPFFTGITDEESEGRYYNYNDKKPAKYLKWRWFQPDNWYNEDCVNIDVSIFSYGLNDLACGKHGRFICEVPA</sequence>
<feature type="chain" id="PRO_5043595889" evidence="2">
    <location>
        <begin position="22"/>
        <end position="155"/>
    </location>
</feature>
<comment type="caution">
    <text evidence="4">The sequence shown here is derived from an EMBL/GenBank/DDBJ whole genome shotgun (WGS) entry which is preliminary data.</text>
</comment>
<feature type="signal peptide" evidence="2">
    <location>
        <begin position="1"/>
        <end position="21"/>
    </location>
</feature>
<keyword evidence="2" id="KW-0732">Signal</keyword>
<dbReference type="PROSITE" id="PS00615">
    <property type="entry name" value="C_TYPE_LECTIN_1"/>
    <property type="match status" value="1"/>
</dbReference>
<dbReference type="InterPro" id="IPR050111">
    <property type="entry name" value="C-type_lectin/snaclec_domain"/>
</dbReference>
<name>A0AAV4C781_9GAST</name>
<dbReference type="Pfam" id="PF00059">
    <property type="entry name" value="Lectin_C"/>
    <property type="match status" value="1"/>
</dbReference>
<proteinExistence type="predicted"/>
<evidence type="ECO:0000256" key="2">
    <source>
        <dbReference type="SAM" id="SignalP"/>
    </source>
</evidence>
<organism evidence="4 5">
    <name type="scientific">Plakobranchus ocellatus</name>
    <dbReference type="NCBI Taxonomy" id="259542"/>
    <lineage>
        <taxon>Eukaryota</taxon>
        <taxon>Metazoa</taxon>
        <taxon>Spiralia</taxon>
        <taxon>Lophotrochozoa</taxon>
        <taxon>Mollusca</taxon>
        <taxon>Gastropoda</taxon>
        <taxon>Heterobranchia</taxon>
        <taxon>Euthyneura</taxon>
        <taxon>Panpulmonata</taxon>
        <taxon>Sacoglossa</taxon>
        <taxon>Placobranchoidea</taxon>
        <taxon>Plakobranchidae</taxon>
        <taxon>Plakobranchus</taxon>
    </lineage>
</organism>
<evidence type="ECO:0000259" key="3">
    <source>
        <dbReference type="PROSITE" id="PS50041"/>
    </source>
</evidence>
<protein>
    <submittedName>
        <fullName evidence="4">Collectin-11</fullName>
    </submittedName>
</protein>
<dbReference type="PROSITE" id="PS50041">
    <property type="entry name" value="C_TYPE_LECTIN_2"/>
    <property type="match status" value="1"/>
</dbReference>
<feature type="domain" description="C-type lectin" evidence="3">
    <location>
        <begin position="31"/>
        <end position="152"/>
    </location>
</feature>
<dbReference type="CDD" id="cd00037">
    <property type="entry name" value="CLECT"/>
    <property type="match status" value="1"/>
</dbReference>
<evidence type="ECO:0000256" key="1">
    <source>
        <dbReference type="ARBA" id="ARBA00023157"/>
    </source>
</evidence>
<dbReference type="Proteomes" id="UP000735302">
    <property type="component" value="Unassembled WGS sequence"/>
</dbReference>
<keyword evidence="5" id="KW-1185">Reference proteome</keyword>